<dbReference type="Pfam" id="PF02638">
    <property type="entry name" value="GHL10"/>
    <property type="match status" value="1"/>
</dbReference>
<organism evidence="3 4">
    <name type="scientific">Almyronema epifaneia S1</name>
    <dbReference type="NCBI Taxonomy" id="2991925"/>
    <lineage>
        <taxon>Bacteria</taxon>
        <taxon>Bacillati</taxon>
        <taxon>Cyanobacteriota</taxon>
        <taxon>Cyanophyceae</taxon>
        <taxon>Nodosilineales</taxon>
        <taxon>Nodosilineaceae</taxon>
        <taxon>Almyronema</taxon>
        <taxon>Almyronema epifaneia</taxon>
    </lineage>
</organism>
<keyword evidence="1" id="KW-0732">Signal</keyword>
<sequence>MIGSQTKQLQIVAIAAGVLGSLLSFAINSPSASAQLNSYCQLNQAEVTRKENLRQALFKGDEQVRQQYEALVQQHANQMQNCRNRTWPKQQATWIRLYPCDLESGVLEAVLDRIVNLGYNNVYVEVFYGGQVLLPAASNPTVWPSIVQARGYEHRDLLAEAIEKGHQRGLDVSAWMFTLNFGYSYAQRPDRQQVIARNGLGEDALSYAARGASSNPEEVFVDPYSPLAQQDFRRLTQAVVQRNPDGMLFDYIRYPRGTGTGSVADDVSDLWIYGNSAQQALYRRALNNKGLELIRRYLRRGYLTDADIDEINRLYPGEGEPMWQSRVPPTSGNGLPTTVQRPQLQQELWLLSVAHAVQGVVDFLEQVAQPVQREGVPVGAVFFPGGNRPVGARGYDSRLQHWNRFPTWMAWHPMAYGVCGDTSCIVSEIREVIAQAGPGAATAVKPAIAGAWGQAFGNRPALETQMQAIQRAAPQINSVSHFAFSWQDPEFDRVRKFCQLPEPRN</sequence>
<gene>
    <name evidence="3" type="ORF">ACFVKH_02845</name>
</gene>
<feature type="domain" description="Glycosyl hydrolase-like 10" evidence="2">
    <location>
        <begin position="109"/>
        <end position="260"/>
    </location>
</feature>
<proteinExistence type="predicted"/>
<dbReference type="Proteomes" id="UP001600165">
    <property type="component" value="Unassembled WGS sequence"/>
</dbReference>
<keyword evidence="4" id="KW-1185">Reference proteome</keyword>
<evidence type="ECO:0000259" key="2">
    <source>
        <dbReference type="Pfam" id="PF02638"/>
    </source>
</evidence>
<accession>A0ABW6IAM2</accession>
<reference evidence="3 4" key="1">
    <citation type="submission" date="2024-10" db="EMBL/GenBank/DDBJ databases">
        <authorList>
            <person name="Ratan Roy A."/>
            <person name="Morales Sandoval P.H."/>
            <person name="De Los Santos Villalobos S."/>
            <person name="Chakraborty S."/>
            <person name="Mukherjee J."/>
        </authorList>
    </citation>
    <scope>NUCLEOTIDE SEQUENCE [LARGE SCALE GENOMIC DNA]</scope>
    <source>
        <strain evidence="3 4">S1</strain>
    </source>
</reference>
<dbReference type="PANTHER" id="PTHR43405:SF1">
    <property type="entry name" value="GLYCOSYL HYDROLASE DIGH"/>
    <property type="match status" value="1"/>
</dbReference>
<evidence type="ECO:0000313" key="3">
    <source>
        <dbReference type="EMBL" id="MFE4105198.1"/>
    </source>
</evidence>
<evidence type="ECO:0000313" key="4">
    <source>
        <dbReference type="Proteomes" id="UP001600165"/>
    </source>
</evidence>
<dbReference type="EMBL" id="JBHZOL010000021">
    <property type="protein sequence ID" value="MFE4105198.1"/>
    <property type="molecule type" value="Genomic_DNA"/>
</dbReference>
<evidence type="ECO:0000256" key="1">
    <source>
        <dbReference type="ARBA" id="ARBA00022729"/>
    </source>
</evidence>
<dbReference type="Gene3D" id="3.20.20.80">
    <property type="entry name" value="Glycosidases"/>
    <property type="match status" value="1"/>
</dbReference>
<name>A0ABW6IAM2_9CYAN</name>
<dbReference type="PANTHER" id="PTHR43405">
    <property type="entry name" value="GLYCOSYL HYDROLASE DIGH"/>
    <property type="match status" value="1"/>
</dbReference>
<dbReference type="InterPro" id="IPR052177">
    <property type="entry name" value="Divisome_Glycosyl_Hydrolase"/>
</dbReference>
<dbReference type="RefSeq" id="WP_377961347.1">
    <property type="nucleotide sequence ID" value="NZ_JBHZOL010000021.1"/>
</dbReference>
<dbReference type="InterPro" id="IPR003790">
    <property type="entry name" value="GHL10"/>
</dbReference>
<protein>
    <submittedName>
        <fullName evidence="3">Family 10 glycosylhydrolase</fullName>
    </submittedName>
</protein>
<comment type="caution">
    <text evidence="3">The sequence shown here is derived from an EMBL/GenBank/DDBJ whole genome shotgun (WGS) entry which is preliminary data.</text>
</comment>